<keyword evidence="1" id="KW-0812">Transmembrane</keyword>
<protein>
    <submittedName>
        <fullName evidence="2">Uncharacterized protein</fullName>
    </submittedName>
</protein>
<reference evidence="2 3" key="1">
    <citation type="submission" date="2021-05" db="EMBL/GenBank/DDBJ databases">
        <title>Roseococcus sp. XZZS9, whole genome shotgun sequencing project.</title>
        <authorList>
            <person name="Zhao G."/>
            <person name="Shen L."/>
        </authorList>
    </citation>
    <scope>NUCLEOTIDE SEQUENCE [LARGE SCALE GENOMIC DNA]</scope>
    <source>
        <strain evidence="2 3">XZZS9</strain>
    </source>
</reference>
<dbReference type="Proteomes" id="UP000766336">
    <property type="component" value="Unassembled WGS sequence"/>
</dbReference>
<keyword evidence="1" id="KW-0472">Membrane</keyword>
<feature type="transmembrane region" description="Helical" evidence="1">
    <location>
        <begin position="65"/>
        <end position="82"/>
    </location>
</feature>
<accession>A0ABS5QIW1</accession>
<evidence type="ECO:0000256" key="1">
    <source>
        <dbReference type="SAM" id="Phobius"/>
    </source>
</evidence>
<evidence type="ECO:0000313" key="3">
    <source>
        <dbReference type="Proteomes" id="UP000766336"/>
    </source>
</evidence>
<name>A0ABS5QIW1_9PROT</name>
<gene>
    <name evidence="2" type="ORF">KHU32_20305</name>
</gene>
<evidence type="ECO:0000313" key="2">
    <source>
        <dbReference type="EMBL" id="MBS7813296.1"/>
    </source>
</evidence>
<proteinExistence type="predicted"/>
<feature type="transmembrane region" description="Helical" evidence="1">
    <location>
        <begin position="94"/>
        <end position="118"/>
    </location>
</feature>
<keyword evidence="3" id="KW-1185">Reference proteome</keyword>
<comment type="caution">
    <text evidence="2">The sequence shown here is derived from an EMBL/GenBank/DDBJ whole genome shotgun (WGS) entry which is preliminary data.</text>
</comment>
<keyword evidence="1" id="KW-1133">Transmembrane helix</keyword>
<organism evidence="2 3">
    <name type="scientific">Roseococcus pinisoli</name>
    <dbReference type="NCBI Taxonomy" id="2835040"/>
    <lineage>
        <taxon>Bacteria</taxon>
        <taxon>Pseudomonadati</taxon>
        <taxon>Pseudomonadota</taxon>
        <taxon>Alphaproteobacteria</taxon>
        <taxon>Acetobacterales</taxon>
        <taxon>Roseomonadaceae</taxon>
        <taxon>Roseococcus</taxon>
    </lineage>
</organism>
<dbReference type="RefSeq" id="WP_213671985.1">
    <property type="nucleotide sequence ID" value="NZ_JAHCDA010000004.1"/>
</dbReference>
<dbReference type="EMBL" id="JAHCDA010000004">
    <property type="protein sequence ID" value="MBS7813296.1"/>
    <property type="molecule type" value="Genomic_DNA"/>
</dbReference>
<sequence>MSLSRPSLLRRLARRILSPLVIVLAVLWALLDATLWRWLSALGRQLSHLRFFAWLERQIDRMSPGWVVTVFAVPFVPLIPLLKVTELWLLANGHYFTAILFIVGTKVVGVAFSTRVFAIAKPKMMQVRWFAWLYGVLTELVELGHRTLEGISAWRATRDWLRRAKARITAGGRGFLRRKWESARRWVRRKAS</sequence>